<dbReference type="InterPro" id="IPR002048">
    <property type="entry name" value="EF_hand_dom"/>
</dbReference>
<dbReference type="Proteomes" id="UP000664859">
    <property type="component" value="Unassembled WGS sequence"/>
</dbReference>
<organism evidence="3 4">
    <name type="scientific">Tribonema minus</name>
    <dbReference type="NCBI Taxonomy" id="303371"/>
    <lineage>
        <taxon>Eukaryota</taxon>
        <taxon>Sar</taxon>
        <taxon>Stramenopiles</taxon>
        <taxon>Ochrophyta</taxon>
        <taxon>PX clade</taxon>
        <taxon>Xanthophyceae</taxon>
        <taxon>Tribonematales</taxon>
        <taxon>Tribonemataceae</taxon>
        <taxon>Tribonema</taxon>
    </lineage>
</organism>
<feature type="region of interest" description="Disordered" evidence="1">
    <location>
        <begin position="262"/>
        <end position="282"/>
    </location>
</feature>
<evidence type="ECO:0000313" key="4">
    <source>
        <dbReference type="Proteomes" id="UP000664859"/>
    </source>
</evidence>
<evidence type="ECO:0000313" key="3">
    <source>
        <dbReference type="EMBL" id="KAG5191530.1"/>
    </source>
</evidence>
<evidence type="ECO:0000259" key="2">
    <source>
        <dbReference type="PROSITE" id="PS50222"/>
    </source>
</evidence>
<dbReference type="OrthoDB" id="26525at2759"/>
<feature type="domain" description="EF-hand" evidence="2">
    <location>
        <begin position="173"/>
        <end position="199"/>
    </location>
</feature>
<feature type="domain" description="EF-hand" evidence="2">
    <location>
        <begin position="96"/>
        <end position="131"/>
    </location>
</feature>
<reference evidence="3" key="1">
    <citation type="submission" date="2021-02" db="EMBL/GenBank/DDBJ databases">
        <title>First Annotated Genome of the Yellow-green Alga Tribonema minus.</title>
        <authorList>
            <person name="Mahan K.M."/>
        </authorList>
    </citation>
    <scope>NUCLEOTIDE SEQUENCE</scope>
    <source>
        <strain evidence="3">UTEX B ZZ1240</strain>
    </source>
</reference>
<proteinExistence type="predicted"/>
<dbReference type="InterPro" id="IPR011992">
    <property type="entry name" value="EF-hand-dom_pair"/>
</dbReference>
<dbReference type="GO" id="GO:0005509">
    <property type="term" value="F:calcium ion binding"/>
    <property type="evidence" value="ECO:0007669"/>
    <property type="project" value="InterPro"/>
</dbReference>
<dbReference type="PROSITE" id="PS50222">
    <property type="entry name" value="EF_HAND_2"/>
    <property type="match status" value="2"/>
</dbReference>
<protein>
    <recommendedName>
        <fullName evidence="2">EF-hand domain-containing protein</fullName>
    </recommendedName>
</protein>
<comment type="caution">
    <text evidence="3">The sequence shown here is derived from an EMBL/GenBank/DDBJ whole genome shotgun (WGS) entry which is preliminary data.</text>
</comment>
<keyword evidence="4" id="KW-1185">Reference proteome</keyword>
<dbReference type="Pfam" id="PF13833">
    <property type="entry name" value="EF-hand_8"/>
    <property type="match status" value="1"/>
</dbReference>
<sequence length="282" mass="31471">MTSTDEEGLTQISPQEERELRRVFDKLCDFNAKQNLTALHMYMHMWNVCHTEEVDRLGGEIAALQQQLRALESPSGSQKIKAIDVSQSMAVLGRRCTKKEVMDMIWEVDENLDGCVDWEEFRLMFNRNVNDRTGLEPSKLYNMSFHAAKPRKKHAGLDDKPSHLLCLQAQVQFMVYDVNGNGLVSVDETMNMLYARYGRARMEVKLKELFGEEMRETGTQGGEITFTQYLASVERTQLATFLGTNMGKAHLAKVGKRLGAGSSGGAGDGAHKPLSSASVAAT</sequence>
<accession>A0A836CM15</accession>
<dbReference type="Gene3D" id="1.10.238.10">
    <property type="entry name" value="EF-hand"/>
    <property type="match status" value="1"/>
</dbReference>
<evidence type="ECO:0000256" key="1">
    <source>
        <dbReference type="SAM" id="MobiDB-lite"/>
    </source>
</evidence>
<name>A0A836CM15_9STRA</name>
<dbReference type="EMBL" id="JAFCMP010000019">
    <property type="protein sequence ID" value="KAG5191530.1"/>
    <property type="molecule type" value="Genomic_DNA"/>
</dbReference>
<dbReference type="SUPFAM" id="SSF47473">
    <property type="entry name" value="EF-hand"/>
    <property type="match status" value="1"/>
</dbReference>
<gene>
    <name evidence="3" type="ORF">JKP88DRAFT_251519</name>
</gene>
<dbReference type="AlphaFoldDB" id="A0A836CM15"/>